<dbReference type="Gene3D" id="3.40.390.30">
    <property type="entry name" value="Metalloproteases ('zincins'), catalytic domain"/>
    <property type="match status" value="1"/>
</dbReference>
<dbReference type="PANTHER" id="PTHR46986:SF1">
    <property type="entry name" value="ENDORIBONUCLEASE YBEY, CHLOROPLASTIC"/>
    <property type="match status" value="1"/>
</dbReference>
<evidence type="ECO:0000256" key="9">
    <source>
        <dbReference type="HAMAP-Rule" id="MF_00009"/>
    </source>
</evidence>
<dbReference type="PANTHER" id="PTHR46986">
    <property type="entry name" value="ENDORIBONUCLEASE YBEY, CHLOROPLASTIC"/>
    <property type="match status" value="1"/>
</dbReference>
<keyword evidence="2 9" id="KW-0690">Ribosome biogenesis</keyword>
<organism evidence="10 11">
    <name type="scientific">Collinsella tanakaei</name>
    <dbReference type="NCBI Taxonomy" id="626935"/>
    <lineage>
        <taxon>Bacteria</taxon>
        <taxon>Bacillati</taxon>
        <taxon>Actinomycetota</taxon>
        <taxon>Coriobacteriia</taxon>
        <taxon>Coriobacteriales</taxon>
        <taxon>Coriobacteriaceae</taxon>
        <taxon>Collinsella</taxon>
    </lineage>
</organism>
<evidence type="ECO:0000256" key="5">
    <source>
        <dbReference type="ARBA" id="ARBA00022723"/>
    </source>
</evidence>
<proteinExistence type="inferred from homology"/>
<dbReference type="InterPro" id="IPR020549">
    <property type="entry name" value="YbeY_CS"/>
</dbReference>
<accession>A0A3E4QPZ9</accession>
<evidence type="ECO:0000313" key="10">
    <source>
        <dbReference type="EMBL" id="RGL08270.1"/>
    </source>
</evidence>
<keyword evidence="3 9" id="KW-0698">rRNA processing</keyword>
<evidence type="ECO:0000313" key="11">
    <source>
        <dbReference type="Proteomes" id="UP000260943"/>
    </source>
</evidence>
<keyword evidence="6 9" id="KW-0255">Endonuclease</keyword>
<dbReference type="Pfam" id="PF02130">
    <property type="entry name" value="YbeY"/>
    <property type="match status" value="1"/>
</dbReference>
<dbReference type="EMBL" id="QSRJ01000011">
    <property type="protein sequence ID" value="RGL08270.1"/>
    <property type="molecule type" value="Genomic_DNA"/>
</dbReference>
<dbReference type="RefSeq" id="WP_117680114.1">
    <property type="nucleotide sequence ID" value="NZ_QSRJ01000011.1"/>
</dbReference>
<dbReference type="NCBIfam" id="TIGR00043">
    <property type="entry name" value="rRNA maturation RNase YbeY"/>
    <property type="match status" value="1"/>
</dbReference>
<evidence type="ECO:0000256" key="4">
    <source>
        <dbReference type="ARBA" id="ARBA00022722"/>
    </source>
</evidence>
<dbReference type="GO" id="GO:0004222">
    <property type="term" value="F:metalloendopeptidase activity"/>
    <property type="evidence" value="ECO:0007669"/>
    <property type="project" value="InterPro"/>
</dbReference>
<keyword evidence="4 9" id="KW-0540">Nuclease</keyword>
<dbReference type="PROSITE" id="PS01306">
    <property type="entry name" value="UPF0054"/>
    <property type="match status" value="1"/>
</dbReference>
<feature type="binding site" evidence="9">
    <location>
        <position position="121"/>
    </location>
    <ligand>
        <name>Zn(2+)</name>
        <dbReference type="ChEBI" id="CHEBI:29105"/>
        <note>catalytic</note>
    </ligand>
</feature>
<keyword evidence="5 9" id="KW-0479">Metal-binding</keyword>
<comment type="caution">
    <text evidence="10">The sequence shown here is derived from an EMBL/GenBank/DDBJ whole genome shotgun (WGS) entry which is preliminary data.</text>
</comment>
<comment type="cofactor">
    <cofactor evidence="9">
        <name>Zn(2+)</name>
        <dbReference type="ChEBI" id="CHEBI:29105"/>
    </cofactor>
    <text evidence="9">Binds 1 zinc ion.</text>
</comment>
<keyword evidence="7 9" id="KW-0378">Hydrolase</keyword>
<keyword evidence="8 9" id="KW-0862">Zinc</keyword>
<evidence type="ECO:0000256" key="2">
    <source>
        <dbReference type="ARBA" id="ARBA00022517"/>
    </source>
</evidence>
<evidence type="ECO:0000256" key="1">
    <source>
        <dbReference type="ARBA" id="ARBA00010875"/>
    </source>
</evidence>
<comment type="similarity">
    <text evidence="1 9">Belongs to the endoribonuclease YbeY family.</text>
</comment>
<dbReference type="SUPFAM" id="SSF55486">
    <property type="entry name" value="Metalloproteases ('zincins'), catalytic domain"/>
    <property type="match status" value="1"/>
</dbReference>
<evidence type="ECO:0000256" key="8">
    <source>
        <dbReference type="ARBA" id="ARBA00022833"/>
    </source>
</evidence>
<sequence>MSVLISNDGGIQVPIDADEIVQVIQAVLSAEEVERECSVSVSIVDEDEIQSLNAMWRQIDAPTDVLSFECDSPFDDEVPDGEVVELGDVILCPAVIAAQAPDFNTTPADEFRLMLVHGMLHLLGYDHIDPDDATRMEDRELVILRSLAQVRGIDPQSIVIGPTTSHLDD</sequence>
<evidence type="ECO:0000256" key="7">
    <source>
        <dbReference type="ARBA" id="ARBA00022801"/>
    </source>
</evidence>
<feature type="binding site" evidence="9">
    <location>
        <position position="117"/>
    </location>
    <ligand>
        <name>Zn(2+)</name>
        <dbReference type="ChEBI" id="CHEBI:29105"/>
        <note>catalytic</note>
    </ligand>
</feature>
<dbReference type="InterPro" id="IPR002036">
    <property type="entry name" value="YbeY"/>
</dbReference>
<feature type="binding site" evidence="9">
    <location>
        <position position="127"/>
    </location>
    <ligand>
        <name>Zn(2+)</name>
        <dbReference type="ChEBI" id="CHEBI:29105"/>
        <note>catalytic</note>
    </ligand>
</feature>
<keyword evidence="9" id="KW-0963">Cytoplasm</keyword>
<gene>
    <name evidence="9 10" type="primary">ybeY</name>
    <name evidence="10" type="ORF">DXC81_09175</name>
</gene>
<evidence type="ECO:0000256" key="3">
    <source>
        <dbReference type="ARBA" id="ARBA00022552"/>
    </source>
</evidence>
<dbReference type="EC" id="3.1.-.-" evidence="9"/>
<dbReference type="GO" id="GO:0008270">
    <property type="term" value="F:zinc ion binding"/>
    <property type="evidence" value="ECO:0007669"/>
    <property type="project" value="UniProtKB-UniRule"/>
</dbReference>
<dbReference type="GO" id="GO:0004521">
    <property type="term" value="F:RNA endonuclease activity"/>
    <property type="evidence" value="ECO:0007669"/>
    <property type="project" value="UniProtKB-UniRule"/>
</dbReference>
<dbReference type="GO" id="GO:0005737">
    <property type="term" value="C:cytoplasm"/>
    <property type="evidence" value="ECO:0007669"/>
    <property type="project" value="UniProtKB-SubCell"/>
</dbReference>
<dbReference type="HAMAP" id="MF_00009">
    <property type="entry name" value="Endoribonucl_YbeY"/>
    <property type="match status" value="1"/>
</dbReference>
<name>A0A3E4QPZ9_9ACTN</name>
<comment type="function">
    <text evidence="9">Single strand-specific metallo-endoribonuclease involved in late-stage 70S ribosome quality control and in maturation of the 3' terminus of the 16S rRNA.</text>
</comment>
<protein>
    <recommendedName>
        <fullName evidence="9">Endoribonuclease YbeY</fullName>
        <ecNumber evidence="9">3.1.-.-</ecNumber>
    </recommendedName>
</protein>
<dbReference type="Proteomes" id="UP000260943">
    <property type="component" value="Unassembled WGS sequence"/>
</dbReference>
<dbReference type="InterPro" id="IPR023091">
    <property type="entry name" value="MetalPrtase_cat_dom_sf_prd"/>
</dbReference>
<reference evidence="10 11" key="1">
    <citation type="submission" date="2018-08" db="EMBL/GenBank/DDBJ databases">
        <title>A genome reference for cultivated species of the human gut microbiota.</title>
        <authorList>
            <person name="Zou Y."/>
            <person name="Xue W."/>
            <person name="Luo G."/>
        </authorList>
    </citation>
    <scope>NUCLEOTIDE SEQUENCE [LARGE SCALE GENOMIC DNA]</scope>
    <source>
        <strain evidence="10 11">TF08-14</strain>
    </source>
</reference>
<dbReference type="AlphaFoldDB" id="A0A3E4QPZ9"/>
<evidence type="ECO:0000256" key="6">
    <source>
        <dbReference type="ARBA" id="ARBA00022759"/>
    </source>
</evidence>
<comment type="subcellular location">
    <subcellularLocation>
        <location evidence="9">Cytoplasm</location>
    </subcellularLocation>
</comment>
<dbReference type="GO" id="GO:0006364">
    <property type="term" value="P:rRNA processing"/>
    <property type="evidence" value="ECO:0007669"/>
    <property type="project" value="UniProtKB-UniRule"/>
</dbReference>